<feature type="region of interest" description="Disordered" evidence="1">
    <location>
        <begin position="147"/>
        <end position="168"/>
    </location>
</feature>
<evidence type="ECO:0000313" key="3">
    <source>
        <dbReference type="Proteomes" id="UP001341840"/>
    </source>
</evidence>
<evidence type="ECO:0000313" key="2">
    <source>
        <dbReference type="EMBL" id="MED6210471.1"/>
    </source>
</evidence>
<protein>
    <submittedName>
        <fullName evidence="2">Uncharacterized protein</fullName>
    </submittedName>
</protein>
<reference evidence="2 3" key="1">
    <citation type="journal article" date="2023" name="Plants (Basel)">
        <title>Bridging the Gap: Combining Genomics and Transcriptomics Approaches to Understand Stylosanthes scabra, an Orphan Legume from the Brazilian Caatinga.</title>
        <authorList>
            <person name="Ferreira-Neto J.R.C."/>
            <person name="da Silva M.D."/>
            <person name="Binneck E."/>
            <person name="de Melo N.F."/>
            <person name="da Silva R.H."/>
            <person name="de Melo A.L.T.M."/>
            <person name="Pandolfi V."/>
            <person name="Bustamante F.O."/>
            <person name="Brasileiro-Vidal A.C."/>
            <person name="Benko-Iseppon A.M."/>
        </authorList>
    </citation>
    <scope>NUCLEOTIDE SEQUENCE [LARGE SCALE GENOMIC DNA]</scope>
    <source>
        <tissue evidence="2">Leaves</tissue>
    </source>
</reference>
<gene>
    <name evidence="2" type="ORF">PIB30_064419</name>
</gene>
<keyword evidence="3" id="KW-1185">Reference proteome</keyword>
<proteinExistence type="predicted"/>
<dbReference type="Proteomes" id="UP001341840">
    <property type="component" value="Unassembled WGS sequence"/>
</dbReference>
<organism evidence="2 3">
    <name type="scientific">Stylosanthes scabra</name>
    <dbReference type="NCBI Taxonomy" id="79078"/>
    <lineage>
        <taxon>Eukaryota</taxon>
        <taxon>Viridiplantae</taxon>
        <taxon>Streptophyta</taxon>
        <taxon>Embryophyta</taxon>
        <taxon>Tracheophyta</taxon>
        <taxon>Spermatophyta</taxon>
        <taxon>Magnoliopsida</taxon>
        <taxon>eudicotyledons</taxon>
        <taxon>Gunneridae</taxon>
        <taxon>Pentapetalae</taxon>
        <taxon>rosids</taxon>
        <taxon>fabids</taxon>
        <taxon>Fabales</taxon>
        <taxon>Fabaceae</taxon>
        <taxon>Papilionoideae</taxon>
        <taxon>50 kb inversion clade</taxon>
        <taxon>dalbergioids sensu lato</taxon>
        <taxon>Dalbergieae</taxon>
        <taxon>Pterocarpus clade</taxon>
        <taxon>Stylosanthes</taxon>
    </lineage>
</organism>
<sequence length="168" mass="19511">MEGDAFMRTYYNGEIISHTAEGVTFVCQNPLSFVIRYTMTFAKLQNMLCGSIESHISKRVSNILFRNPVVLFGDVVQYQTMRIYDDASMHQMFQIYQHTQYQLPILEVYVEFEVAEPREEMEEEQNILGLPGLENDIDSEDEFEANYELHDDNEDGDNVDDPVVNEAM</sequence>
<feature type="compositionally biased region" description="Acidic residues" evidence="1">
    <location>
        <begin position="147"/>
        <end position="160"/>
    </location>
</feature>
<accession>A0ABU6YKL5</accession>
<name>A0ABU6YKL5_9FABA</name>
<evidence type="ECO:0000256" key="1">
    <source>
        <dbReference type="SAM" id="MobiDB-lite"/>
    </source>
</evidence>
<dbReference type="EMBL" id="JASCZI010242283">
    <property type="protein sequence ID" value="MED6210471.1"/>
    <property type="molecule type" value="Genomic_DNA"/>
</dbReference>
<comment type="caution">
    <text evidence="2">The sequence shown here is derived from an EMBL/GenBank/DDBJ whole genome shotgun (WGS) entry which is preliminary data.</text>
</comment>